<reference evidence="1" key="1">
    <citation type="submission" date="2023-04" db="EMBL/GenBank/DDBJ databases">
        <title>A chromosome-level genome assembly of the parasitoid wasp Eretmocerus hayati.</title>
        <authorList>
            <person name="Zhong Y."/>
            <person name="Liu S."/>
            <person name="Liu Y."/>
        </authorList>
    </citation>
    <scope>NUCLEOTIDE SEQUENCE</scope>
    <source>
        <strain evidence="1">ZJU_SS_LIU_2023</strain>
    </source>
</reference>
<evidence type="ECO:0000313" key="1">
    <source>
        <dbReference type="EMBL" id="KAJ8687041.1"/>
    </source>
</evidence>
<proteinExistence type="predicted"/>
<comment type="caution">
    <text evidence="1">The sequence shown here is derived from an EMBL/GenBank/DDBJ whole genome shotgun (WGS) entry which is preliminary data.</text>
</comment>
<dbReference type="EMBL" id="CM056741">
    <property type="protein sequence ID" value="KAJ8687041.1"/>
    <property type="molecule type" value="Genomic_DNA"/>
</dbReference>
<protein>
    <submittedName>
        <fullName evidence="1">Uncharacterized protein</fullName>
    </submittedName>
</protein>
<sequence>MVHILRGLIALGMSSMLVSSQMDTVFQWRYIDYTWPSDDAKREAILSGAYNYTQVVPMDIDVSQDGRIFFSSVNYPGNPARLGTVSTRVEYSGPLIKPYPSWEWTDRSNCDSIIETWKMKIDECNRLWVIDTGRDDKMNKICPAKLLAFDLATDTLVTKVIVPDNIAANSQTKKTLMTTLRVETSGSECESTTVSLLVLWVTQICLDNHQVIGVLSTCAGFVAQDRKRLRFAVGMKVIPKPVVPEEELWVMTNRFTEFLQNRLDYNEYNIFVLRARVKQLISGTKCELPQEVAQKLSNIRETYGSPFPKY</sequence>
<dbReference type="Proteomes" id="UP001239111">
    <property type="component" value="Chromosome 1"/>
</dbReference>
<gene>
    <name evidence="1" type="ORF">QAD02_022835</name>
</gene>
<accession>A0ACC2PW93</accession>
<organism evidence="1 2">
    <name type="scientific">Eretmocerus hayati</name>
    <dbReference type="NCBI Taxonomy" id="131215"/>
    <lineage>
        <taxon>Eukaryota</taxon>
        <taxon>Metazoa</taxon>
        <taxon>Ecdysozoa</taxon>
        <taxon>Arthropoda</taxon>
        <taxon>Hexapoda</taxon>
        <taxon>Insecta</taxon>
        <taxon>Pterygota</taxon>
        <taxon>Neoptera</taxon>
        <taxon>Endopterygota</taxon>
        <taxon>Hymenoptera</taxon>
        <taxon>Apocrita</taxon>
        <taxon>Proctotrupomorpha</taxon>
        <taxon>Chalcidoidea</taxon>
        <taxon>Aphelinidae</taxon>
        <taxon>Aphelininae</taxon>
        <taxon>Eretmocerus</taxon>
    </lineage>
</organism>
<keyword evidence="2" id="KW-1185">Reference proteome</keyword>
<name>A0ACC2PW93_9HYME</name>
<evidence type="ECO:0000313" key="2">
    <source>
        <dbReference type="Proteomes" id="UP001239111"/>
    </source>
</evidence>